<accession>A0A8D9F097</accession>
<dbReference type="EMBL" id="HBUF01089984">
    <property type="protein sequence ID" value="CAG6635430.1"/>
    <property type="molecule type" value="Transcribed_RNA"/>
</dbReference>
<reference evidence="1" key="1">
    <citation type="submission" date="2021-05" db="EMBL/GenBank/DDBJ databases">
        <authorList>
            <person name="Alioto T."/>
            <person name="Alioto T."/>
            <person name="Gomez Garrido J."/>
        </authorList>
    </citation>
    <scope>NUCLEOTIDE SEQUENCE</scope>
</reference>
<dbReference type="EMBL" id="HBUF01588372">
    <property type="protein sequence ID" value="CAG6772526.1"/>
    <property type="molecule type" value="Transcribed_RNA"/>
</dbReference>
<proteinExistence type="predicted"/>
<evidence type="ECO:0000313" key="1">
    <source>
        <dbReference type="EMBL" id="CAG6772526.1"/>
    </source>
</evidence>
<sequence length="113" mass="12604">MSVMMREAFAETAWVRRSPIVRQTITLSRSAISVSILAHCSADSVRINALVVRGSSRSSRFRLRLLSSIPSSPRSIRSPASVFSFGGSPTGRSLDWGQLRRRLRSIDWVLKSQ</sequence>
<organism evidence="1">
    <name type="scientific">Cacopsylla melanoneura</name>
    <dbReference type="NCBI Taxonomy" id="428564"/>
    <lineage>
        <taxon>Eukaryota</taxon>
        <taxon>Metazoa</taxon>
        <taxon>Ecdysozoa</taxon>
        <taxon>Arthropoda</taxon>
        <taxon>Hexapoda</taxon>
        <taxon>Insecta</taxon>
        <taxon>Pterygota</taxon>
        <taxon>Neoptera</taxon>
        <taxon>Paraneoptera</taxon>
        <taxon>Hemiptera</taxon>
        <taxon>Sternorrhyncha</taxon>
        <taxon>Psylloidea</taxon>
        <taxon>Psyllidae</taxon>
        <taxon>Psyllinae</taxon>
        <taxon>Cacopsylla</taxon>
    </lineage>
</organism>
<dbReference type="EMBL" id="HBUF01588373">
    <property type="protein sequence ID" value="CAG6772527.1"/>
    <property type="molecule type" value="Transcribed_RNA"/>
</dbReference>
<protein>
    <submittedName>
        <fullName evidence="1">Uncharacterized protein</fullName>
    </submittedName>
</protein>
<dbReference type="AlphaFoldDB" id="A0A8D9F097"/>
<name>A0A8D9F097_9HEMI</name>